<keyword evidence="1" id="KW-1133">Transmembrane helix</keyword>
<gene>
    <name evidence="2" type="ORF">US19_C0049G0003</name>
</gene>
<reference evidence="2 3" key="1">
    <citation type="journal article" date="2015" name="Nature">
        <title>rRNA introns, odd ribosomes, and small enigmatic genomes across a large radiation of phyla.</title>
        <authorList>
            <person name="Brown C.T."/>
            <person name="Hug L.A."/>
            <person name="Thomas B.C."/>
            <person name="Sharon I."/>
            <person name="Castelle C.J."/>
            <person name="Singh A."/>
            <person name="Wilkins M.J."/>
            <person name="Williams K.H."/>
            <person name="Banfield J.F."/>
        </authorList>
    </citation>
    <scope>NUCLEOTIDE SEQUENCE [LARGE SCALE GENOMIC DNA]</scope>
</reference>
<sequence>MLALFKKIITLLILASFVMLLIFGIFTMIHSPDGQMLGECPFSFVGTANCIQNTLATAIHYLSSYQSFLNVTVDYGSMTLLVSLIIFAGLFSILFIDPNIFKLNSFIKRGSYDPPQISSEVRKIIRWLSLLENSPSPL</sequence>
<organism evidence="2 3">
    <name type="scientific">Candidatus Daviesbacteria bacterium GW2011_GWB1_36_5</name>
    <dbReference type="NCBI Taxonomy" id="1618426"/>
    <lineage>
        <taxon>Bacteria</taxon>
        <taxon>Candidatus Daviesiibacteriota</taxon>
    </lineage>
</organism>
<evidence type="ECO:0000256" key="1">
    <source>
        <dbReference type="SAM" id="Phobius"/>
    </source>
</evidence>
<proteinExistence type="predicted"/>
<dbReference type="Proteomes" id="UP000034492">
    <property type="component" value="Unassembled WGS sequence"/>
</dbReference>
<evidence type="ECO:0000313" key="2">
    <source>
        <dbReference type="EMBL" id="KKQ07328.1"/>
    </source>
</evidence>
<dbReference type="AlphaFoldDB" id="A0A0G0EJT9"/>
<protein>
    <submittedName>
        <fullName evidence="2">Uncharacterized protein</fullName>
    </submittedName>
</protein>
<accession>A0A0G0EJT9</accession>
<feature type="transmembrane region" description="Helical" evidence="1">
    <location>
        <begin position="75"/>
        <end position="96"/>
    </location>
</feature>
<keyword evidence="1" id="KW-0472">Membrane</keyword>
<keyword evidence="1" id="KW-0812">Transmembrane</keyword>
<evidence type="ECO:0000313" key="3">
    <source>
        <dbReference type="Proteomes" id="UP000034492"/>
    </source>
</evidence>
<feature type="transmembrane region" description="Helical" evidence="1">
    <location>
        <begin position="9"/>
        <end position="29"/>
    </location>
</feature>
<comment type="caution">
    <text evidence="2">The sequence shown here is derived from an EMBL/GenBank/DDBJ whole genome shotgun (WGS) entry which is preliminary data.</text>
</comment>
<dbReference type="EMBL" id="LBSA01000049">
    <property type="protein sequence ID" value="KKQ07328.1"/>
    <property type="molecule type" value="Genomic_DNA"/>
</dbReference>
<name>A0A0G0EJT9_9BACT</name>